<dbReference type="InterPro" id="IPR029303">
    <property type="entry name" value="CapF_C"/>
</dbReference>
<organism evidence="3 4">
    <name type="scientific">candidate division NPL-UPA2 bacterium Unc8</name>
    <dbReference type="NCBI Taxonomy" id="1980939"/>
    <lineage>
        <taxon>Bacteria</taxon>
    </lineage>
</organism>
<dbReference type="InterPro" id="IPR036291">
    <property type="entry name" value="NAD(P)-bd_dom_sf"/>
</dbReference>
<dbReference type="InterPro" id="IPR014710">
    <property type="entry name" value="RmlC-like_jellyroll"/>
</dbReference>
<comment type="caution">
    <text evidence="3">The sequence shown here is derived from an EMBL/GenBank/DDBJ whole genome shotgun (WGS) entry which is preliminary data.</text>
</comment>
<accession>A0A399FX36</accession>
<name>A0A399FX36_UNCN2</name>
<dbReference type="PANTHER" id="PTHR43245">
    <property type="entry name" value="BIFUNCTIONAL POLYMYXIN RESISTANCE PROTEIN ARNA"/>
    <property type="match status" value="1"/>
</dbReference>
<protein>
    <submittedName>
        <fullName evidence="3">NAD-dependent epimerase/dehydratase family protein</fullName>
    </submittedName>
</protein>
<dbReference type="Proteomes" id="UP000266287">
    <property type="component" value="Unassembled WGS sequence"/>
</dbReference>
<dbReference type="SUPFAM" id="SSF51182">
    <property type="entry name" value="RmlC-like cupins"/>
    <property type="match status" value="1"/>
</dbReference>
<proteinExistence type="predicted"/>
<dbReference type="AlphaFoldDB" id="A0A399FX36"/>
<gene>
    <name evidence="3" type="ORF">B9J77_02475</name>
</gene>
<evidence type="ECO:0000313" key="4">
    <source>
        <dbReference type="Proteomes" id="UP000266287"/>
    </source>
</evidence>
<dbReference type="CDD" id="cd07007">
    <property type="entry name" value="cupin_CapF-like_C"/>
    <property type="match status" value="1"/>
</dbReference>
<dbReference type="InterPro" id="IPR011051">
    <property type="entry name" value="RmlC_Cupin_sf"/>
</dbReference>
<dbReference type="EMBL" id="NDHY01000003">
    <property type="protein sequence ID" value="RII00617.1"/>
    <property type="molecule type" value="Genomic_DNA"/>
</dbReference>
<dbReference type="Gene3D" id="3.40.50.720">
    <property type="entry name" value="NAD(P)-binding Rossmann-like Domain"/>
    <property type="match status" value="1"/>
</dbReference>
<dbReference type="SUPFAM" id="SSF51735">
    <property type="entry name" value="NAD(P)-binding Rossmann-fold domains"/>
    <property type="match status" value="1"/>
</dbReference>
<feature type="domain" description="Capsular polysaccharide assembling protein CapF C-terminal" evidence="2">
    <location>
        <begin position="258"/>
        <end position="367"/>
    </location>
</feature>
<feature type="domain" description="NAD-dependent epimerase/dehydratase" evidence="1">
    <location>
        <begin position="4"/>
        <end position="194"/>
    </location>
</feature>
<dbReference type="Pfam" id="PF01370">
    <property type="entry name" value="Epimerase"/>
    <property type="match status" value="1"/>
</dbReference>
<dbReference type="PANTHER" id="PTHR43245:SF55">
    <property type="entry name" value="NAD(P)-BINDING DOMAIN-CONTAINING PROTEIN"/>
    <property type="match status" value="1"/>
</dbReference>
<evidence type="ECO:0000259" key="2">
    <source>
        <dbReference type="Pfam" id="PF14667"/>
    </source>
</evidence>
<reference evidence="3 4" key="1">
    <citation type="submission" date="2018-08" db="EMBL/GenBank/DDBJ databases">
        <title>Draft genome of candidate division NPL-UPA2 bacterium Unc8 that adapted to ultra-basic serpentinizing groundwater.</title>
        <authorList>
            <person name="Ishii S."/>
            <person name="Suzuki S."/>
            <person name="Nealson K.H."/>
        </authorList>
    </citation>
    <scope>NUCLEOTIDE SEQUENCE [LARGE SCALE GENOMIC DNA]</scope>
    <source>
        <strain evidence="3">Unc8</strain>
    </source>
</reference>
<evidence type="ECO:0000259" key="1">
    <source>
        <dbReference type="Pfam" id="PF01370"/>
    </source>
</evidence>
<dbReference type="Pfam" id="PF14667">
    <property type="entry name" value="Polysacc_synt_C"/>
    <property type="match status" value="1"/>
</dbReference>
<dbReference type="Gene3D" id="2.60.120.10">
    <property type="entry name" value="Jelly Rolls"/>
    <property type="match status" value="1"/>
</dbReference>
<dbReference type="InterPro" id="IPR001509">
    <property type="entry name" value="Epimerase_deHydtase"/>
</dbReference>
<dbReference type="InterPro" id="IPR050177">
    <property type="entry name" value="Lipid_A_modif_metabolic_enz"/>
</dbReference>
<sequence>MNKVLVTGSNGFIGKNLVVRLKRCEDVEIMTFDIEDELSILVKYLKSADVVFHLAGVNRPEKVEEFETGNAGLTRTIVNILEKSERNVSVVLSSSIQATLDNPYGISKKQAEDMLLEYSEKNNAKIYIYRFPNVFGKWCRPNYNSVVATFCCNIGHGLDISISDVNKEIELVYIDDVIDEFLSVVSQKSGDKNKYYYKVKRTFRITLGELAEKIYQLRGMRKSLVVPDLSDDFMKCLHATYLSYLDKDDFSYKLDLKTDQRGSLAELIKSEHFGQIFVSTTHKGIIRGNHYHNTKIEKFCVLKGEAVIRFRHILEDEVLSYYVSGDNLEVVDIPPGHTHSIENLGDSEIVVLFWANQIFNPEEPDTYHCEV</sequence>
<evidence type="ECO:0000313" key="3">
    <source>
        <dbReference type="EMBL" id="RII00617.1"/>
    </source>
</evidence>